<dbReference type="PROSITE" id="PS51352">
    <property type="entry name" value="THIOREDOXIN_2"/>
    <property type="match status" value="1"/>
</dbReference>
<protein>
    <recommendedName>
        <fullName evidence="3">Thioredoxin domain-containing protein</fullName>
    </recommendedName>
</protein>
<evidence type="ECO:0000256" key="2">
    <source>
        <dbReference type="SAM" id="MobiDB-lite"/>
    </source>
</evidence>
<evidence type="ECO:0000313" key="4">
    <source>
        <dbReference type="EMBL" id="KAK7464315.1"/>
    </source>
</evidence>
<dbReference type="Proteomes" id="UP001498398">
    <property type="component" value="Unassembled WGS sequence"/>
</dbReference>
<keyword evidence="5" id="KW-1185">Reference proteome</keyword>
<dbReference type="InterPro" id="IPR013766">
    <property type="entry name" value="Thioredoxin_domain"/>
</dbReference>
<dbReference type="Gene3D" id="3.40.30.10">
    <property type="entry name" value="Glutaredoxin"/>
    <property type="match status" value="1"/>
</dbReference>
<organism evidence="4 5">
    <name type="scientific">Marasmiellus scandens</name>
    <dbReference type="NCBI Taxonomy" id="2682957"/>
    <lineage>
        <taxon>Eukaryota</taxon>
        <taxon>Fungi</taxon>
        <taxon>Dikarya</taxon>
        <taxon>Basidiomycota</taxon>
        <taxon>Agaricomycotina</taxon>
        <taxon>Agaricomycetes</taxon>
        <taxon>Agaricomycetidae</taxon>
        <taxon>Agaricales</taxon>
        <taxon>Marasmiineae</taxon>
        <taxon>Omphalotaceae</taxon>
        <taxon>Marasmiellus</taxon>
    </lineage>
</organism>
<evidence type="ECO:0000256" key="1">
    <source>
        <dbReference type="ARBA" id="ARBA00023157"/>
    </source>
</evidence>
<sequence>MGGVTPVTSLSHFNELTKGDTPVVFDFFADWCQPCKMIAPVFEKLAGSTHGVGFYKVNTDELGDVAQECGITAIPTFILFHKGKKIDECKSANPGPLQQLVTAAASLVSVSAEGNTDDGGKHTDGVTESSTVAASGGDAGDDGGAAAAAAAAAAAF</sequence>
<dbReference type="SUPFAM" id="SSF52833">
    <property type="entry name" value="Thioredoxin-like"/>
    <property type="match status" value="1"/>
</dbReference>
<comment type="caution">
    <text evidence="4">The sequence shown here is derived from an EMBL/GenBank/DDBJ whole genome shotgun (WGS) entry which is preliminary data.</text>
</comment>
<name>A0ABR1JQR9_9AGAR</name>
<dbReference type="InterPro" id="IPR036249">
    <property type="entry name" value="Thioredoxin-like_sf"/>
</dbReference>
<dbReference type="PRINTS" id="PR00421">
    <property type="entry name" value="THIOREDOXIN"/>
</dbReference>
<evidence type="ECO:0000259" key="3">
    <source>
        <dbReference type="PROSITE" id="PS51352"/>
    </source>
</evidence>
<dbReference type="PANTHER" id="PTHR46115">
    <property type="entry name" value="THIOREDOXIN-LIKE PROTEIN 1"/>
    <property type="match status" value="1"/>
</dbReference>
<evidence type="ECO:0000313" key="5">
    <source>
        <dbReference type="Proteomes" id="UP001498398"/>
    </source>
</evidence>
<dbReference type="Pfam" id="PF00085">
    <property type="entry name" value="Thioredoxin"/>
    <property type="match status" value="1"/>
</dbReference>
<reference evidence="4 5" key="1">
    <citation type="submission" date="2024-01" db="EMBL/GenBank/DDBJ databases">
        <title>A draft genome for the cacao thread blight pathogen Marasmiellus scandens.</title>
        <authorList>
            <person name="Baruah I.K."/>
            <person name="Leung J."/>
            <person name="Bukari Y."/>
            <person name="Amoako-Attah I."/>
            <person name="Meinhardt L.W."/>
            <person name="Bailey B.A."/>
            <person name="Cohen S.P."/>
        </authorList>
    </citation>
    <scope>NUCLEOTIDE SEQUENCE [LARGE SCALE GENOMIC DNA]</scope>
    <source>
        <strain evidence="4 5">GH-19</strain>
    </source>
</reference>
<gene>
    <name evidence="4" type="ORF">VKT23_006483</name>
</gene>
<dbReference type="CDD" id="cd02947">
    <property type="entry name" value="TRX_family"/>
    <property type="match status" value="1"/>
</dbReference>
<proteinExistence type="predicted"/>
<dbReference type="EMBL" id="JBANRG010000008">
    <property type="protein sequence ID" value="KAK7464315.1"/>
    <property type="molecule type" value="Genomic_DNA"/>
</dbReference>
<feature type="region of interest" description="Disordered" evidence="2">
    <location>
        <begin position="112"/>
        <end position="144"/>
    </location>
</feature>
<keyword evidence="1" id="KW-1015">Disulfide bond</keyword>
<feature type="domain" description="Thioredoxin" evidence="3">
    <location>
        <begin position="1"/>
        <end position="109"/>
    </location>
</feature>
<accession>A0ABR1JQR9</accession>